<organism evidence="13 14">
    <name type="scientific">Raphidocelis subcapitata</name>
    <dbReference type="NCBI Taxonomy" id="307507"/>
    <lineage>
        <taxon>Eukaryota</taxon>
        <taxon>Viridiplantae</taxon>
        <taxon>Chlorophyta</taxon>
        <taxon>core chlorophytes</taxon>
        <taxon>Chlorophyceae</taxon>
        <taxon>CS clade</taxon>
        <taxon>Sphaeropleales</taxon>
        <taxon>Selenastraceae</taxon>
        <taxon>Raphidocelis</taxon>
    </lineage>
</organism>
<sequence length="221" mass="24069">MPERLSAALARLARAATLPNALHALLSVTALSLAFRCFDGTLFGWHPFSMSVGYIFFMAEGLLSAWALRPTVSDERVRGIEAHALMQLRGTLFIAIGAGAIIYNKHRHGKPHFRTLHGRLGLLALILSAAAPLLGAVSFRKLGLIQRFPEEWHYTIKKAHRALGVVTWALALVTIEVALPHPAVYKPLATPLWQLSAGAAGALMALLLYGRQRRGDLLKGT</sequence>
<evidence type="ECO:0000256" key="11">
    <source>
        <dbReference type="SAM" id="Phobius"/>
    </source>
</evidence>
<keyword evidence="4" id="KW-0349">Heme</keyword>
<reference evidence="13 14" key="1">
    <citation type="journal article" date="2018" name="Sci. Rep.">
        <title>Raphidocelis subcapitata (=Pseudokirchneriella subcapitata) provides an insight into genome evolution and environmental adaptations in the Sphaeropleales.</title>
        <authorList>
            <person name="Suzuki S."/>
            <person name="Yamaguchi H."/>
            <person name="Nakajima N."/>
            <person name="Kawachi M."/>
        </authorList>
    </citation>
    <scope>NUCLEOTIDE SEQUENCE [LARGE SCALE GENOMIC DNA]</scope>
    <source>
        <strain evidence="13 14">NIES-35</strain>
    </source>
</reference>
<keyword evidence="10 11" id="KW-0472">Membrane</keyword>
<dbReference type="Gene3D" id="1.20.120.1770">
    <property type="match status" value="1"/>
</dbReference>
<dbReference type="STRING" id="307507.A0A2V0NJN0"/>
<dbReference type="PANTHER" id="PTHR15422:SF45">
    <property type="entry name" value="CYTOCHROME B561 DOMAIN-CONTAINING PROTEIN"/>
    <property type="match status" value="1"/>
</dbReference>
<evidence type="ECO:0000256" key="7">
    <source>
        <dbReference type="ARBA" id="ARBA00022982"/>
    </source>
</evidence>
<dbReference type="AlphaFoldDB" id="A0A2V0NJN0"/>
<feature type="transmembrane region" description="Helical" evidence="11">
    <location>
        <begin position="160"/>
        <end position="179"/>
    </location>
</feature>
<feature type="transmembrane region" description="Helical" evidence="11">
    <location>
        <begin position="191"/>
        <end position="209"/>
    </location>
</feature>
<dbReference type="InterPro" id="IPR006593">
    <property type="entry name" value="Cyt_b561/ferric_Rdtase_TM"/>
</dbReference>
<evidence type="ECO:0000256" key="5">
    <source>
        <dbReference type="ARBA" id="ARBA00022692"/>
    </source>
</evidence>
<proteinExistence type="predicted"/>
<dbReference type="OrthoDB" id="432881at2759"/>
<evidence type="ECO:0000256" key="6">
    <source>
        <dbReference type="ARBA" id="ARBA00022723"/>
    </source>
</evidence>
<dbReference type="CDD" id="cd08761">
    <property type="entry name" value="Cyt_b561_CYB561D2_like"/>
    <property type="match status" value="1"/>
</dbReference>
<evidence type="ECO:0000256" key="1">
    <source>
        <dbReference type="ARBA" id="ARBA00001970"/>
    </source>
</evidence>
<dbReference type="EMBL" id="BDRX01000001">
    <property type="protein sequence ID" value="GBF87436.1"/>
    <property type="molecule type" value="Genomic_DNA"/>
</dbReference>
<feature type="transmembrane region" description="Helical" evidence="11">
    <location>
        <begin position="88"/>
        <end position="104"/>
    </location>
</feature>
<evidence type="ECO:0000259" key="12">
    <source>
        <dbReference type="PROSITE" id="PS50939"/>
    </source>
</evidence>
<feature type="transmembrane region" description="Helical" evidence="11">
    <location>
        <begin position="48"/>
        <end position="68"/>
    </location>
</feature>
<accession>A0A2V0NJN0</accession>
<protein>
    <recommendedName>
        <fullName evidence="12">Cytochrome b561 domain-containing protein</fullName>
    </recommendedName>
</protein>
<gene>
    <name evidence="13" type="ORF">Rsub_00147</name>
</gene>
<dbReference type="PROSITE" id="PS50939">
    <property type="entry name" value="CYTOCHROME_B561"/>
    <property type="match status" value="1"/>
</dbReference>
<dbReference type="GO" id="GO:0140575">
    <property type="term" value="F:transmembrane monodehydroascorbate reductase activity"/>
    <property type="evidence" value="ECO:0007669"/>
    <property type="project" value="InterPro"/>
</dbReference>
<keyword evidence="14" id="KW-1185">Reference proteome</keyword>
<evidence type="ECO:0000313" key="14">
    <source>
        <dbReference type="Proteomes" id="UP000247498"/>
    </source>
</evidence>
<dbReference type="InParanoid" id="A0A2V0NJN0"/>
<evidence type="ECO:0000256" key="8">
    <source>
        <dbReference type="ARBA" id="ARBA00022989"/>
    </source>
</evidence>
<keyword evidence="6" id="KW-0479">Metal-binding</keyword>
<evidence type="ECO:0000256" key="10">
    <source>
        <dbReference type="ARBA" id="ARBA00023136"/>
    </source>
</evidence>
<dbReference type="GO" id="GO:0046872">
    <property type="term" value="F:metal ion binding"/>
    <property type="evidence" value="ECO:0007669"/>
    <property type="project" value="UniProtKB-KW"/>
</dbReference>
<evidence type="ECO:0000313" key="13">
    <source>
        <dbReference type="EMBL" id="GBF87436.1"/>
    </source>
</evidence>
<feature type="domain" description="Cytochrome b561" evidence="12">
    <location>
        <begin position="9"/>
        <end position="218"/>
    </location>
</feature>
<evidence type="ECO:0000256" key="9">
    <source>
        <dbReference type="ARBA" id="ARBA00023004"/>
    </source>
</evidence>
<dbReference type="Proteomes" id="UP000247498">
    <property type="component" value="Unassembled WGS sequence"/>
</dbReference>
<dbReference type="PANTHER" id="PTHR15422">
    <property type="entry name" value="OS05G0565100 PROTEIN"/>
    <property type="match status" value="1"/>
</dbReference>
<name>A0A2V0NJN0_9CHLO</name>
<evidence type="ECO:0000256" key="4">
    <source>
        <dbReference type="ARBA" id="ARBA00022617"/>
    </source>
</evidence>
<evidence type="ECO:0000256" key="3">
    <source>
        <dbReference type="ARBA" id="ARBA00022448"/>
    </source>
</evidence>
<keyword evidence="8 11" id="KW-1133">Transmembrane helix</keyword>
<keyword evidence="9" id="KW-0408">Iron</keyword>
<comment type="subcellular location">
    <subcellularLocation>
        <location evidence="2">Membrane</location>
        <topology evidence="2">Multi-pass membrane protein</topology>
    </subcellularLocation>
</comment>
<comment type="cofactor">
    <cofactor evidence="1">
        <name>heme b</name>
        <dbReference type="ChEBI" id="CHEBI:60344"/>
    </cofactor>
</comment>
<dbReference type="GO" id="GO:0016020">
    <property type="term" value="C:membrane"/>
    <property type="evidence" value="ECO:0007669"/>
    <property type="project" value="UniProtKB-SubCell"/>
</dbReference>
<keyword evidence="5 11" id="KW-0812">Transmembrane</keyword>
<comment type="caution">
    <text evidence="13">The sequence shown here is derived from an EMBL/GenBank/DDBJ whole genome shotgun (WGS) entry which is preliminary data.</text>
</comment>
<dbReference type="InterPro" id="IPR045150">
    <property type="entry name" value="CYB561D1/2"/>
</dbReference>
<evidence type="ECO:0000256" key="2">
    <source>
        <dbReference type="ARBA" id="ARBA00004141"/>
    </source>
</evidence>
<dbReference type="SMART" id="SM00665">
    <property type="entry name" value="B561"/>
    <property type="match status" value="1"/>
</dbReference>
<feature type="transmembrane region" description="Helical" evidence="11">
    <location>
        <begin position="116"/>
        <end position="139"/>
    </location>
</feature>
<dbReference type="Pfam" id="PF03188">
    <property type="entry name" value="Cytochrom_B561"/>
    <property type="match status" value="1"/>
</dbReference>
<keyword evidence="7" id="KW-0249">Electron transport</keyword>
<keyword evidence="3" id="KW-0813">Transport</keyword>